<proteinExistence type="predicted"/>
<keyword evidence="2" id="KW-1185">Reference proteome</keyword>
<accession>A0A7S8BES4</accession>
<sequence length="64" mass="7082">MSTSPKLPPEEIDQVPAFIRFQMALDTIATAHAAIPLMGRSLTNQSQLEEEMPLAFKNNPEQDA</sequence>
<evidence type="ECO:0000313" key="2">
    <source>
        <dbReference type="Proteomes" id="UP001162098"/>
    </source>
</evidence>
<dbReference type="EMBL" id="MW018138">
    <property type="protein sequence ID" value="QPB44438.1"/>
    <property type="molecule type" value="Genomic_DNA"/>
</dbReference>
<dbReference type="KEGG" id="vg:80543634"/>
<reference evidence="1 2" key="1">
    <citation type="submission" date="2020-09" db="EMBL/GenBank/DDBJ databases">
        <authorList>
            <person name="Zhang R."/>
            <person name="Garcia K."/>
            <person name="Ogata H."/>
        </authorList>
    </citation>
    <scope>NUCLEOTIDE SEQUENCE [LARGE SCALE GENOMIC DNA]</scope>
    <source>
        <strain evidence="2">stheno</strain>
    </source>
</reference>
<organism evidence="1 2">
    <name type="scientific">Medusavirus stheno T3</name>
    <dbReference type="NCBI Taxonomy" id="3069717"/>
    <lineage>
        <taxon>Viruses</taxon>
        <taxon>Varidnaviria</taxon>
        <taxon>Bamfordvirae</taxon>
        <taxon>Nucleocytoviricota</taxon>
        <taxon>Megaviricetes</taxon>
        <taxon>Mamonoviridae</taxon>
        <taxon>Medusavirus</taxon>
        <taxon>Medusavirus sthenus</taxon>
    </lineage>
</organism>
<name>A0A7S8BES4_9VIRU</name>
<evidence type="ECO:0000313" key="1">
    <source>
        <dbReference type="EMBL" id="QPB44438.1"/>
    </source>
</evidence>
<dbReference type="Proteomes" id="UP001162098">
    <property type="component" value="Segment"/>
</dbReference>
<protein>
    <submittedName>
        <fullName evidence="1">Uncharacterized protein</fullName>
    </submittedName>
</protein>